<keyword evidence="2" id="KW-0812">Transmembrane</keyword>
<feature type="compositionally biased region" description="Basic and acidic residues" evidence="1">
    <location>
        <begin position="1"/>
        <end position="11"/>
    </location>
</feature>
<keyword evidence="2" id="KW-1133">Transmembrane helix</keyword>
<feature type="transmembrane region" description="Helical" evidence="2">
    <location>
        <begin position="206"/>
        <end position="224"/>
    </location>
</feature>
<dbReference type="InterPro" id="IPR002656">
    <property type="entry name" value="Acyl_transf_3_dom"/>
</dbReference>
<feature type="transmembrane region" description="Helical" evidence="2">
    <location>
        <begin position="181"/>
        <end position="200"/>
    </location>
</feature>
<accession>A0A1R1S7B6</accession>
<organism evidence="4 5">
    <name type="scientific">Streptomyces sparsogenes DSM 40356</name>
    <dbReference type="NCBI Taxonomy" id="1331668"/>
    <lineage>
        <taxon>Bacteria</taxon>
        <taxon>Bacillati</taxon>
        <taxon>Actinomycetota</taxon>
        <taxon>Actinomycetes</taxon>
        <taxon>Kitasatosporales</taxon>
        <taxon>Streptomycetaceae</taxon>
        <taxon>Streptomyces</taxon>
    </lineage>
</organism>
<evidence type="ECO:0000313" key="5">
    <source>
        <dbReference type="Proteomes" id="UP000186168"/>
    </source>
</evidence>
<evidence type="ECO:0000313" key="4">
    <source>
        <dbReference type="EMBL" id="OMI34174.1"/>
    </source>
</evidence>
<dbReference type="RefSeq" id="WP_065966371.1">
    <property type="nucleotide sequence ID" value="NZ_ASQP01000481.1"/>
</dbReference>
<proteinExistence type="predicted"/>
<evidence type="ECO:0000256" key="1">
    <source>
        <dbReference type="SAM" id="MobiDB-lite"/>
    </source>
</evidence>
<feature type="transmembrane region" description="Helical" evidence="2">
    <location>
        <begin position="58"/>
        <end position="81"/>
    </location>
</feature>
<protein>
    <recommendedName>
        <fullName evidence="3">Acyltransferase 3 domain-containing protein</fullName>
    </recommendedName>
</protein>
<gene>
    <name evidence="4" type="ORF">SPAR_37708</name>
</gene>
<dbReference type="AlphaFoldDB" id="A0A1R1S7B6"/>
<feature type="transmembrane region" description="Helical" evidence="2">
    <location>
        <begin position="346"/>
        <end position="366"/>
    </location>
</feature>
<dbReference type="GeneID" id="96746452"/>
<dbReference type="Proteomes" id="UP000186168">
    <property type="component" value="Unassembled WGS sequence"/>
</dbReference>
<comment type="caution">
    <text evidence="4">The sequence shown here is derived from an EMBL/GenBank/DDBJ whole genome shotgun (WGS) entry which is preliminary data.</text>
</comment>
<dbReference type="GO" id="GO:0016747">
    <property type="term" value="F:acyltransferase activity, transferring groups other than amino-acyl groups"/>
    <property type="evidence" value="ECO:0007669"/>
    <property type="project" value="InterPro"/>
</dbReference>
<dbReference type="Pfam" id="PF01757">
    <property type="entry name" value="Acyl_transf_3"/>
    <property type="match status" value="1"/>
</dbReference>
<feature type="transmembrane region" description="Helical" evidence="2">
    <location>
        <begin position="236"/>
        <end position="255"/>
    </location>
</feature>
<feature type="transmembrane region" description="Helical" evidence="2">
    <location>
        <begin position="297"/>
        <end position="316"/>
    </location>
</feature>
<feature type="region of interest" description="Disordered" evidence="1">
    <location>
        <begin position="1"/>
        <end position="33"/>
    </location>
</feature>
<feature type="transmembrane region" description="Helical" evidence="2">
    <location>
        <begin position="102"/>
        <end position="120"/>
    </location>
</feature>
<keyword evidence="2" id="KW-0472">Membrane</keyword>
<feature type="transmembrane region" description="Helical" evidence="2">
    <location>
        <begin position="267"/>
        <end position="285"/>
    </location>
</feature>
<evidence type="ECO:0000259" key="3">
    <source>
        <dbReference type="Pfam" id="PF01757"/>
    </source>
</evidence>
<feature type="domain" description="Acyltransferase 3" evidence="3">
    <location>
        <begin position="38"/>
        <end position="362"/>
    </location>
</feature>
<reference evidence="4 5" key="1">
    <citation type="submission" date="2013-05" db="EMBL/GenBank/DDBJ databases">
        <title>Genome sequence of Streptomyces sparsogenes DSM 40356.</title>
        <authorList>
            <person name="Coyne S."/>
            <person name="Seebeck F.P."/>
        </authorList>
    </citation>
    <scope>NUCLEOTIDE SEQUENCE [LARGE SCALE GENOMIC DNA]</scope>
    <source>
        <strain evidence="4 5">DSM 40356</strain>
    </source>
</reference>
<dbReference type="EMBL" id="ASQP01000481">
    <property type="protein sequence ID" value="OMI34174.1"/>
    <property type="molecule type" value="Genomic_DNA"/>
</dbReference>
<dbReference type="STRING" id="67365.GCA_001704635_01497"/>
<sequence>MSDDTLAKDTDVTVTPQRAGRHRSGPSAAPAGGGGRDRYLDMLRCVALVRVVAYHTFVWPWLSLVFPSMGVMFALAGSLMARSLKRPALSVLRGRLRRLLPPLWLFGAIIALAMMLKGWAPEEHQVGRWWARMLLWVVPVADPPHSAWGFEATEILWYLRTYLWLVLLSPLLLWAFRRAPAAVLCLSAVPIVVFTTVWTVPEGQAGIVLLDLATYLACWMAGFAHRDGLLDRLRPALVVSCAALAMAVGGWWAFGHRVDGSYDLNEIPLGQAFWSVGFVLLLLRFRPRLDGPARIRALDRLVVVFNSRAITIYLWHQTALILSVPLIDHLWHVRAFELSLPLGNMWFQFGVAWVLIAVAVALFGWVEDLAAKREPRLLPSR</sequence>
<keyword evidence="5" id="KW-1185">Reference proteome</keyword>
<feature type="transmembrane region" description="Helical" evidence="2">
    <location>
        <begin position="155"/>
        <end position="174"/>
    </location>
</feature>
<evidence type="ECO:0000256" key="2">
    <source>
        <dbReference type="SAM" id="Phobius"/>
    </source>
</evidence>
<name>A0A1R1S7B6_9ACTN</name>